<accession>A0ABV2SK84</accession>
<feature type="transmembrane region" description="Helical" evidence="1">
    <location>
        <begin position="189"/>
        <end position="212"/>
    </location>
</feature>
<dbReference type="PANTHER" id="PTHR30354">
    <property type="entry name" value="GNT FAMILY GLUCONATE TRANSPORTER"/>
    <property type="match status" value="1"/>
</dbReference>
<dbReference type="PANTHER" id="PTHR30354:SF11">
    <property type="entry name" value="PERMEASE"/>
    <property type="match status" value="1"/>
</dbReference>
<keyword evidence="1" id="KW-1133">Transmembrane helix</keyword>
<feature type="transmembrane region" description="Helical" evidence="1">
    <location>
        <begin position="314"/>
        <end position="335"/>
    </location>
</feature>
<comment type="caution">
    <text evidence="2">The sequence shown here is derived from an EMBL/GenBank/DDBJ whole genome shotgun (WGS) entry which is preliminary data.</text>
</comment>
<organism evidence="2 3">
    <name type="scientific">Endozoicomonas lisbonensis</name>
    <dbReference type="NCBI Taxonomy" id="3120522"/>
    <lineage>
        <taxon>Bacteria</taxon>
        <taxon>Pseudomonadati</taxon>
        <taxon>Pseudomonadota</taxon>
        <taxon>Gammaproteobacteria</taxon>
        <taxon>Oceanospirillales</taxon>
        <taxon>Endozoicomonadaceae</taxon>
        <taxon>Endozoicomonas</taxon>
    </lineage>
</organism>
<gene>
    <name evidence="2" type="ORF">V5J35_002736</name>
</gene>
<dbReference type="EMBL" id="JBEWTB010000002">
    <property type="protein sequence ID" value="MET4757544.1"/>
    <property type="molecule type" value="Genomic_DNA"/>
</dbReference>
<name>A0ABV2SK84_9GAMM</name>
<dbReference type="Proteomes" id="UP001549366">
    <property type="component" value="Unassembled WGS sequence"/>
</dbReference>
<protein>
    <submittedName>
        <fullName evidence="2">GntP family gluconate:H+ symporter</fullName>
    </submittedName>
</protein>
<feature type="transmembrane region" description="Helical" evidence="1">
    <location>
        <begin position="100"/>
        <end position="121"/>
    </location>
</feature>
<feature type="transmembrane region" description="Helical" evidence="1">
    <location>
        <begin position="261"/>
        <end position="278"/>
    </location>
</feature>
<dbReference type="InterPro" id="IPR003474">
    <property type="entry name" value="Glcn_transporter"/>
</dbReference>
<evidence type="ECO:0000313" key="3">
    <source>
        <dbReference type="Proteomes" id="UP001549366"/>
    </source>
</evidence>
<evidence type="ECO:0000256" key="1">
    <source>
        <dbReference type="SAM" id="Phobius"/>
    </source>
</evidence>
<keyword evidence="1" id="KW-0472">Membrane</keyword>
<feature type="transmembrane region" description="Helical" evidence="1">
    <location>
        <begin position="142"/>
        <end position="162"/>
    </location>
</feature>
<feature type="transmembrane region" description="Helical" evidence="1">
    <location>
        <begin position="386"/>
        <end position="403"/>
    </location>
</feature>
<keyword evidence="3" id="KW-1185">Reference proteome</keyword>
<feature type="transmembrane region" description="Helical" evidence="1">
    <location>
        <begin position="290"/>
        <end position="308"/>
    </location>
</feature>
<evidence type="ECO:0000313" key="2">
    <source>
        <dbReference type="EMBL" id="MET4757544.1"/>
    </source>
</evidence>
<dbReference type="Pfam" id="PF02447">
    <property type="entry name" value="GntP_permease"/>
    <property type="match status" value="1"/>
</dbReference>
<sequence length="404" mass="42369">MAGFGFGMAPGSILLLVTTGFGDTLGAIGLTIALGAFLGVVLEHCGATTIIANGIILLFKDRFPGLVLAVTGYIVSIPIYCESGFIILDSVRKQLARSHKVSPVFLSTVLGCSLYASHTLVPPTPGPLAAITNLNLNDHISRVMPLSLLFSMVAVFAGYAWSMRFCNTPVSMAVNEKESSVAASPSFSYPFFLAILPIVIPIVLITLGGIAAGFPELSWLTFTGHPVNALLAGLICCWPLQRAAGLQPDWNLAVKKALETGGRILLVVGSGGAFGYVLRHGGMSEFISGLPDLGHLGLLLPFLMAALIKTAEGSATVAMITSSAMVMPLLTTLGLESNEGRILAFLACGAGAMTVAHVNDSFLWVISEFTGMDTATALKSVTVATFFQGISVLIALEFFALWIL</sequence>
<reference evidence="2 3" key="1">
    <citation type="submission" date="2024-06" db="EMBL/GenBank/DDBJ databases">
        <title>Genomic Encyclopedia of Type Strains, Phase V (KMG-V): Genome sequencing to study the core and pangenomes of soil and plant-associated prokaryotes.</title>
        <authorList>
            <person name="Whitman W."/>
        </authorList>
    </citation>
    <scope>NUCLEOTIDE SEQUENCE [LARGE SCALE GENOMIC DNA]</scope>
    <source>
        <strain evidence="2 3">NE40</strain>
    </source>
</reference>
<feature type="transmembrane region" description="Helical" evidence="1">
    <location>
        <begin position="32"/>
        <end position="59"/>
    </location>
</feature>
<feature type="transmembrane region" description="Helical" evidence="1">
    <location>
        <begin position="66"/>
        <end position="88"/>
    </location>
</feature>
<feature type="transmembrane region" description="Helical" evidence="1">
    <location>
        <begin position="342"/>
        <end position="366"/>
    </location>
</feature>
<proteinExistence type="predicted"/>
<keyword evidence="1" id="KW-0812">Transmembrane</keyword>